<sequence>MWTCAKLCRSGVMKQRSIWHSNTSHASYRLSLVDTWAFHFQKKIPKVCSSGFVVDALVLLTSWLIWKKRNQQAGCSIGSLQCQSSYFVKELGRNDANGYSSRESAPAVVNHASTTQNLWLELCRTNVACIIFFFSISGPDRLVWIENIVRSHFLLFLLIKHVPCHVCEKNIYEKTSHPKSVAAEVIRYCEITESQVKPSLVIQCDTA</sequence>
<dbReference type="Proteomes" id="UP000244336">
    <property type="component" value="Chromosome 9"/>
</dbReference>
<keyword evidence="2" id="KW-1185">Reference proteome</keyword>
<evidence type="ECO:0000313" key="1">
    <source>
        <dbReference type="EMBL" id="PUZ42016.1"/>
    </source>
</evidence>
<dbReference type="AlphaFoldDB" id="A0A2T7CF86"/>
<name>A0A2T7CF86_9POAL</name>
<evidence type="ECO:0000313" key="2">
    <source>
        <dbReference type="Proteomes" id="UP000244336"/>
    </source>
</evidence>
<proteinExistence type="predicted"/>
<protein>
    <submittedName>
        <fullName evidence="1">Uncharacterized protein</fullName>
    </submittedName>
</protein>
<accession>A0A2T7CF86</accession>
<gene>
    <name evidence="1" type="ORF">GQ55_9G549700</name>
</gene>
<dbReference type="Gramene" id="PUZ42016">
    <property type="protein sequence ID" value="PUZ42016"/>
    <property type="gene ID" value="GQ55_9G549700"/>
</dbReference>
<dbReference type="EMBL" id="CM009757">
    <property type="protein sequence ID" value="PUZ42016.1"/>
    <property type="molecule type" value="Genomic_DNA"/>
</dbReference>
<reference evidence="1 2" key="1">
    <citation type="submission" date="2018-04" db="EMBL/GenBank/DDBJ databases">
        <title>WGS assembly of Panicum hallii var. hallii HAL2.</title>
        <authorList>
            <person name="Lovell J."/>
            <person name="Jenkins J."/>
            <person name="Lowry D."/>
            <person name="Mamidi S."/>
            <person name="Sreedasyam A."/>
            <person name="Weng X."/>
            <person name="Barry K."/>
            <person name="Bonette J."/>
            <person name="Campitelli B."/>
            <person name="Daum C."/>
            <person name="Gordon S."/>
            <person name="Gould B."/>
            <person name="Lipzen A."/>
            <person name="MacQueen A."/>
            <person name="Palacio-Mejia J."/>
            <person name="Plott C."/>
            <person name="Shakirov E."/>
            <person name="Shu S."/>
            <person name="Yoshinaga Y."/>
            <person name="Zane M."/>
            <person name="Rokhsar D."/>
            <person name="Grimwood J."/>
            <person name="Schmutz J."/>
            <person name="Juenger T."/>
        </authorList>
    </citation>
    <scope>NUCLEOTIDE SEQUENCE [LARGE SCALE GENOMIC DNA]</scope>
    <source>
        <strain evidence="2">cv. HAL2</strain>
    </source>
</reference>
<organism evidence="1 2">
    <name type="scientific">Panicum hallii var. hallii</name>
    <dbReference type="NCBI Taxonomy" id="1504633"/>
    <lineage>
        <taxon>Eukaryota</taxon>
        <taxon>Viridiplantae</taxon>
        <taxon>Streptophyta</taxon>
        <taxon>Embryophyta</taxon>
        <taxon>Tracheophyta</taxon>
        <taxon>Spermatophyta</taxon>
        <taxon>Magnoliopsida</taxon>
        <taxon>Liliopsida</taxon>
        <taxon>Poales</taxon>
        <taxon>Poaceae</taxon>
        <taxon>PACMAD clade</taxon>
        <taxon>Panicoideae</taxon>
        <taxon>Panicodae</taxon>
        <taxon>Paniceae</taxon>
        <taxon>Panicinae</taxon>
        <taxon>Panicum</taxon>
        <taxon>Panicum sect. Panicum</taxon>
    </lineage>
</organism>